<dbReference type="PANTHER" id="PTHR30461:SF2">
    <property type="entry name" value="SERINE RECOMBINASE PINE-RELATED"/>
    <property type="match status" value="1"/>
</dbReference>
<dbReference type="PROSITE" id="PS51736">
    <property type="entry name" value="RECOMBINASES_3"/>
    <property type="match status" value="1"/>
</dbReference>
<dbReference type="GO" id="GO:0015074">
    <property type="term" value="P:DNA integration"/>
    <property type="evidence" value="ECO:0007669"/>
    <property type="project" value="UniProtKB-KW"/>
</dbReference>
<dbReference type="Proteomes" id="UP000199417">
    <property type="component" value="Unassembled WGS sequence"/>
</dbReference>
<feature type="active site" description="O-(5'-phospho-DNA)-serine intermediate" evidence="4">
    <location>
        <position position="12"/>
    </location>
</feature>
<evidence type="ECO:0000313" key="7">
    <source>
        <dbReference type="Proteomes" id="UP000199417"/>
    </source>
</evidence>
<keyword evidence="3" id="KW-0233">DNA recombination</keyword>
<proteinExistence type="predicted"/>
<evidence type="ECO:0000256" key="1">
    <source>
        <dbReference type="ARBA" id="ARBA00022908"/>
    </source>
</evidence>
<dbReference type="InterPro" id="IPR006118">
    <property type="entry name" value="Recombinase_CS"/>
</dbReference>
<keyword evidence="7" id="KW-1185">Reference proteome</keyword>
<dbReference type="Gene3D" id="3.40.50.1390">
    <property type="entry name" value="Resolvase, N-terminal catalytic domain"/>
    <property type="match status" value="1"/>
</dbReference>
<dbReference type="SUPFAM" id="SSF53041">
    <property type="entry name" value="Resolvase-like"/>
    <property type="match status" value="1"/>
</dbReference>
<evidence type="ECO:0000256" key="4">
    <source>
        <dbReference type="PIRSR" id="PIRSR606118-50"/>
    </source>
</evidence>
<feature type="domain" description="Resolvase/invertase-type recombinase catalytic" evidence="5">
    <location>
        <begin position="4"/>
        <end position="140"/>
    </location>
</feature>
<protein>
    <submittedName>
        <fullName evidence="6">Site-specific DNA recombinase</fullName>
    </submittedName>
</protein>
<sequence length="193" mass="21146">MSGILVGYARCSTQGQDLRAQRTALKRLGVEPERIYTDKGFTGRNRDRPGLREALAACRAGDTLIVAKLDRLGRSAVDLRSIADELEGKGPRLSIGGSIHDPADPTGKLFFGMLSLMAEFESDLIRARTREGMAEAKKAGRLKRKQPKLSALQRKRLLADYDSGDYSAGQLCEISGLSRSAMYATLQRARDES</sequence>
<keyword evidence="2" id="KW-0238">DNA-binding</keyword>
<dbReference type="InterPro" id="IPR006119">
    <property type="entry name" value="Resolv_N"/>
</dbReference>
<evidence type="ECO:0000313" key="6">
    <source>
        <dbReference type="EMBL" id="SDD25635.1"/>
    </source>
</evidence>
<evidence type="ECO:0000259" key="5">
    <source>
        <dbReference type="PROSITE" id="PS51736"/>
    </source>
</evidence>
<dbReference type="InterPro" id="IPR036162">
    <property type="entry name" value="Resolvase-like_N_sf"/>
</dbReference>
<dbReference type="GO" id="GO:0000150">
    <property type="term" value="F:DNA strand exchange activity"/>
    <property type="evidence" value="ECO:0007669"/>
    <property type="project" value="InterPro"/>
</dbReference>
<reference evidence="6 7" key="1">
    <citation type="submission" date="2016-10" db="EMBL/GenBank/DDBJ databases">
        <authorList>
            <person name="de Groot N.N."/>
        </authorList>
    </citation>
    <scope>NUCLEOTIDE SEQUENCE [LARGE SCALE GENOMIC DNA]</scope>
    <source>
        <strain evidence="6 7">JCM 11308</strain>
    </source>
</reference>
<dbReference type="SMART" id="SM00857">
    <property type="entry name" value="Resolvase"/>
    <property type="match status" value="1"/>
</dbReference>
<accession>A0A1G6TBE6</accession>
<keyword evidence="1" id="KW-0229">DNA integration</keyword>
<dbReference type="EMBL" id="FNAB01000003">
    <property type="protein sequence ID" value="SDD25635.1"/>
    <property type="molecule type" value="Genomic_DNA"/>
</dbReference>
<organism evidence="6 7">
    <name type="scientific">Rhodococcus tukisamuensis</name>
    <dbReference type="NCBI Taxonomy" id="168276"/>
    <lineage>
        <taxon>Bacteria</taxon>
        <taxon>Bacillati</taxon>
        <taxon>Actinomycetota</taxon>
        <taxon>Actinomycetes</taxon>
        <taxon>Mycobacteriales</taxon>
        <taxon>Nocardiaceae</taxon>
        <taxon>Rhodococcus</taxon>
    </lineage>
</organism>
<dbReference type="GO" id="GO:0003677">
    <property type="term" value="F:DNA binding"/>
    <property type="evidence" value="ECO:0007669"/>
    <property type="project" value="UniProtKB-KW"/>
</dbReference>
<dbReference type="PANTHER" id="PTHR30461">
    <property type="entry name" value="DNA-INVERTASE FROM LAMBDOID PROPHAGE"/>
    <property type="match status" value="1"/>
</dbReference>
<dbReference type="Pfam" id="PF00239">
    <property type="entry name" value="Resolvase"/>
    <property type="match status" value="1"/>
</dbReference>
<dbReference type="CDD" id="cd03768">
    <property type="entry name" value="SR_ResInv"/>
    <property type="match status" value="1"/>
</dbReference>
<dbReference type="RefSeq" id="WP_072846570.1">
    <property type="nucleotide sequence ID" value="NZ_FNAB01000003.1"/>
</dbReference>
<dbReference type="InterPro" id="IPR050639">
    <property type="entry name" value="SSR_resolvase"/>
</dbReference>
<name>A0A1G6TBE6_9NOCA</name>
<dbReference type="AlphaFoldDB" id="A0A1G6TBE6"/>
<evidence type="ECO:0000256" key="3">
    <source>
        <dbReference type="ARBA" id="ARBA00023172"/>
    </source>
</evidence>
<dbReference type="PROSITE" id="PS00398">
    <property type="entry name" value="RECOMBINASES_2"/>
    <property type="match status" value="1"/>
</dbReference>
<evidence type="ECO:0000256" key="2">
    <source>
        <dbReference type="ARBA" id="ARBA00023125"/>
    </source>
</evidence>
<gene>
    <name evidence="6" type="ORF">SAMN05444580_103443</name>
</gene>